<proteinExistence type="predicted"/>
<comment type="caution">
    <text evidence="4">The sequence shown here is derived from an EMBL/GenBank/DDBJ whole genome shotgun (WGS) entry which is preliminary data.</text>
</comment>
<keyword evidence="5" id="KW-1185">Reference proteome</keyword>
<evidence type="ECO:0000313" key="6">
    <source>
        <dbReference type="Proteomes" id="UP000704529"/>
    </source>
</evidence>
<dbReference type="Proteomes" id="UP000704529">
    <property type="component" value="Unassembled WGS sequence"/>
</dbReference>
<feature type="region of interest" description="Disordered" evidence="1">
    <location>
        <begin position="301"/>
        <end position="320"/>
    </location>
</feature>
<accession>A0AA41A0T6</accession>
<name>A0AA41A0T6_9SPHN</name>
<reference evidence="3 5" key="1">
    <citation type="submission" date="2020-08" db="EMBL/GenBank/DDBJ databases">
        <title>Genomic Encyclopedia of Type Strains, Phase IV (KMG-IV): sequencing the most valuable type-strain genomes for metagenomic binning, comparative biology and taxonomic classification.</title>
        <authorList>
            <person name="Goeker M."/>
        </authorList>
    </citation>
    <scope>NUCLEOTIDE SEQUENCE [LARGE SCALE GENOMIC DNA]</scope>
    <source>
        <strain evidence="3 5">DSM 14562</strain>
    </source>
</reference>
<dbReference type="RefSeq" id="WP_184105634.1">
    <property type="nucleotide sequence ID" value="NZ_JACHNX010000006.1"/>
</dbReference>
<reference evidence="4" key="2">
    <citation type="submission" date="2021-01" db="EMBL/GenBank/DDBJ databases">
        <title>Genome Sequencing of Type Strains.</title>
        <authorList>
            <person name="Lemaire J.F."/>
            <person name="Inderbitzin P."/>
            <person name="Collins S.B."/>
            <person name="Wespe N."/>
            <person name="Knight-Connoni V."/>
        </authorList>
    </citation>
    <scope>NUCLEOTIDE SEQUENCE</scope>
    <source>
        <strain evidence="4">DSM 14562</strain>
    </source>
</reference>
<dbReference type="Proteomes" id="UP000584663">
    <property type="component" value="Unassembled WGS sequence"/>
</dbReference>
<evidence type="ECO:0000313" key="3">
    <source>
        <dbReference type="EMBL" id="MBB4609779.1"/>
    </source>
</evidence>
<keyword evidence="2" id="KW-0732">Signal</keyword>
<evidence type="ECO:0000313" key="5">
    <source>
        <dbReference type="Proteomes" id="UP000584663"/>
    </source>
</evidence>
<evidence type="ECO:0000256" key="1">
    <source>
        <dbReference type="SAM" id="MobiDB-lite"/>
    </source>
</evidence>
<protein>
    <recommendedName>
        <fullName evidence="7">Haem-binding uptake Tiki superfamily ChaN domain-containing protein</fullName>
    </recommendedName>
</protein>
<dbReference type="EMBL" id="JACHNX010000006">
    <property type="protein sequence ID" value="MBB4609779.1"/>
    <property type="molecule type" value="Genomic_DNA"/>
</dbReference>
<dbReference type="EMBL" id="JAFHKU010000123">
    <property type="protein sequence ID" value="MBN3558091.1"/>
    <property type="molecule type" value="Genomic_DNA"/>
</dbReference>
<organism evidence="4 6">
    <name type="scientific">Sphingomonas yabuuchiae</name>
    <dbReference type="NCBI Taxonomy" id="172044"/>
    <lineage>
        <taxon>Bacteria</taxon>
        <taxon>Pseudomonadati</taxon>
        <taxon>Pseudomonadota</taxon>
        <taxon>Alphaproteobacteria</taxon>
        <taxon>Sphingomonadales</taxon>
        <taxon>Sphingomonadaceae</taxon>
        <taxon>Sphingomonas</taxon>
    </lineage>
</organism>
<gene>
    <name evidence="3" type="ORF">GGQ89_002001</name>
    <name evidence="4" type="ORF">JYA60_07600</name>
</gene>
<evidence type="ECO:0000256" key="2">
    <source>
        <dbReference type="SAM" id="SignalP"/>
    </source>
</evidence>
<feature type="chain" id="PRO_5041323616" description="Haem-binding uptake Tiki superfamily ChaN domain-containing protein" evidence="2">
    <location>
        <begin position="20"/>
        <end position="347"/>
    </location>
</feature>
<dbReference type="AlphaFoldDB" id="A0AA41A0T6"/>
<feature type="compositionally biased region" description="Polar residues" evidence="1">
    <location>
        <begin position="301"/>
        <end position="310"/>
    </location>
</feature>
<evidence type="ECO:0008006" key="7">
    <source>
        <dbReference type="Google" id="ProtNLM"/>
    </source>
</evidence>
<feature type="signal peptide" evidence="2">
    <location>
        <begin position="1"/>
        <end position="19"/>
    </location>
</feature>
<sequence length="347" mass="37243">MRKLWMTVTLMACATTLSAQEPQKKPPFADRLAQARSHFSVDATGLHGPGATTIADAVTKARYVMIGEDHLSREIPMFARGLCGLMAPDGLRAFAVETGPEAARIVNAHLRRPDRVARLTAFMQTHPDGMAFQNGRDESDMAADCAKMAGPDFAIWGLDQEFFGASGFLLEQMQAAHPGPVAHTAIARLVELDRAASQKAMASGSVGDLLIFTIGEAQLADADAAIRRDGGQRVRELFDSLVETRAIYLGQNDDGYASNGRRARLMKRTLVRHLAEVPKSARVLFKFGDLHAAKASTGSTSETWAISSPNAPRAKAPSRCTSQSMAPEACMPFTTAWGGRCGPSPSS</sequence>
<evidence type="ECO:0000313" key="4">
    <source>
        <dbReference type="EMBL" id="MBN3558091.1"/>
    </source>
</evidence>